<sequence>MCKTHMTHSDNDYKLWVNTENRKGKVILIHPFVEETRTKNRNYSTESLTLGCLIGSLRKAGYSCVAVNSEMNQWDAYETSKYVLKHDDIFFVGISCKSERSYGVAKTVASLIKAKLPNVHITIGGILATVSDKRILEDCKYFDSVSRGEGEFLITELAYKLLYGMTLNDIKSLTYRNVMGVIRNPLRQRIINLDKVPLSFRTEMHELKENGSTQLSSAYMFTSRGCFGNCSFCCVYQLLGNHMVYKRSPENVVNEIKEIVENYGVTEFYFIDDLFILPSKKGEIWVDKFCYLLDEANLKIKFHVEIRADTVQSELIKKLVNHGLFRIFIGAEAGCNSVLERYNKKCTVQQNNKALYELKQSGIPKYQVELGYIMFDAAMTYQELKENYYWLKESGLSTVQNLQNRMNVYYGTQMYHDLIHRFNLEPPKFGESWINNFYMDKGVEFVEGTIRRIRKELYKNNTGLLCDFFGVLDKYKKEIGFFGYTSQNEEKDEIIYNILYSIYKYLNKEEREIYYSIFESCFEYIENSSKRQEDFETLLAETVNSRATILREASTYFDNIIDAFSKTYVDIRKARNIYHVYADPHNYFEVILLDTLEDKFACNVNLKFGQIMVN</sequence>
<keyword evidence="4" id="KW-0808">Transferase</keyword>
<evidence type="ECO:0000256" key="3">
    <source>
        <dbReference type="ARBA" id="ARBA00022603"/>
    </source>
</evidence>
<dbReference type="EMBL" id="MCIA01000016">
    <property type="protein sequence ID" value="RKD31749.1"/>
    <property type="molecule type" value="Genomic_DNA"/>
</dbReference>
<dbReference type="GO" id="GO:0031419">
    <property type="term" value="F:cobalamin binding"/>
    <property type="evidence" value="ECO:0007669"/>
    <property type="project" value="InterPro"/>
</dbReference>
<dbReference type="SUPFAM" id="SSF102114">
    <property type="entry name" value="Radical SAM enzymes"/>
    <property type="match status" value="1"/>
</dbReference>
<comment type="cofactor">
    <cofactor evidence="1">
        <name>[4Fe-4S] cluster</name>
        <dbReference type="ChEBI" id="CHEBI:49883"/>
    </cofactor>
</comment>
<dbReference type="Gene3D" id="3.40.50.280">
    <property type="entry name" value="Cobalamin-binding domain"/>
    <property type="match status" value="1"/>
</dbReference>
<dbReference type="AlphaFoldDB" id="A0A419T2T8"/>
<dbReference type="RefSeq" id="WP_120196914.1">
    <property type="nucleotide sequence ID" value="NZ_MCIA01000016.1"/>
</dbReference>
<dbReference type="PANTHER" id="PTHR43409:SF7">
    <property type="entry name" value="BLL1977 PROTEIN"/>
    <property type="match status" value="1"/>
</dbReference>
<feature type="domain" description="B12-binding" evidence="9">
    <location>
        <begin position="23"/>
        <end position="168"/>
    </location>
</feature>
<gene>
    <name evidence="10" type="ORF">BET01_19715</name>
</gene>
<keyword evidence="5" id="KW-0949">S-adenosyl-L-methionine</keyword>
<dbReference type="PROSITE" id="PS51332">
    <property type="entry name" value="B12_BINDING"/>
    <property type="match status" value="1"/>
</dbReference>
<dbReference type="InterPro" id="IPR006638">
    <property type="entry name" value="Elp3/MiaA/NifB-like_rSAM"/>
</dbReference>
<dbReference type="SFLD" id="SFLDG01123">
    <property type="entry name" value="methyltransferase_(Class_B)"/>
    <property type="match status" value="1"/>
</dbReference>
<keyword evidence="6" id="KW-0479">Metal-binding</keyword>
<evidence type="ECO:0000313" key="10">
    <source>
        <dbReference type="EMBL" id="RKD31749.1"/>
    </source>
</evidence>
<organism evidence="10 11">
    <name type="scientific">Lacrimispora algidixylanolytica</name>
    <dbReference type="NCBI Taxonomy" id="94868"/>
    <lineage>
        <taxon>Bacteria</taxon>
        <taxon>Bacillati</taxon>
        <taxon>Bacillota</taxon>
        <taxon>Clostridia</taxon>
        <taxon>Lachnospirales</taxon>
        <taxon>Lachnospiraceae</taxon>
        <taxon>Lacrimispora</taxon>
    </lineage>
</organism>
<evidence type="ECO:0000313" key="11">
    <source>
        <dbReference type="Proteomes" id="UP000284277"/>
    </source>
</evidence>
<evidence type="ECO:0000256" key="5">
    <source>
        <dbReference type="ARBA" id="ARBA00022691"/>
    </source>
</evidence>
<dbReference type="Proteomes" id="UP000284277">
    <property type="component" value="Unassembled WGS sequence"/>
</dbReference>
<evidence type="ECO:0000256" key="1">
    <source>
        <dbReference type="ARBA" id="ARBA00001966"/>
    </source>
</evidence>
<dbReference type="InterPro" id="IPR034466">
    <property type="entry name" value="Methyltransferase_Class_B"/>
</dbReference>
<dbReference type="InterPro" id="IPR051198">
    <property type="entry name" value="BchE-like"/>
</dbReference>
<evidence type="ECO:0000256" key="4">
    <source>
        <dbReference type="ARBA" id="ARBA00022679"/>
    </source>
</evidence>
<protein>
    <recommendedName>
        <fullName evidence="9">B12-binding domain-containing protein</fullName>
    </recommendedName>
</protein>
<dbReference type="SFLD" id="SFLDG01082">
    <property type="entry name" value="B12-binding_domain_containing"/>
    <property type="match status" value="1"/>
</dbReference>
<reference evidence="10 11" key="1">
    <citation type="submission" date="2016-08" db="EMBL/GenBank/DDBJ databases">
        <title>A new outlook on sporulation: Clostridium algidixylanolyticum.</title>
        <authorList>
            <person name="Poppleton D.I."/>
            <person name="Gribaldo S."/>
        </authorList>
    </citation>
    <scope>NUCLEOTIDE SEQUENCE [LARGE SCALE GENOMIC DNA]</scope>
    <source>
        <strain evidence="10 11">SPL73</strain>
    </source>
</reference>
<dbReference type="PANTHER" id="PTHR43409">
    <property type="entry name" value="ANAEROBIC MAGNESIUM-PROTOPORPHYRIN IX MONOMETHYL ESTER CYCLASE-RELATED"/>
    <property type="match status" value="1"/>
</dbReference>
<keyword evidence="3" id="KW-0489">Methyltransferase</keyword>
<evidence type="ECO:0000256" key="7">
    <source>
        <dbReference type="ARBA" id="ARBA00023004"/>
    </source>
</evidence>
<dbReference type="GO" id="GO:0005829">
    <property type="term" value="C:cytosol"/>
    <property type="evidence" value="ECO:0007669"/>
    <property type="project" value="TreeGrafter"/>
</dbReference>
<keyword evidence="2" id="KW-0004">4Fe-4S</keyword>
<dbReference type="SMART" id="SM00729">
    <property type="entry name" value="Elp3"/>
    <property type="match status" value="1"/>
</dbReference>
<dbReference type="SFLD" id="SFLDS00029">
    <property type="entry name" value="Radical_SAM"/>
    <property type="match status" value="1"/>
</dbReference>
<dbReference type="OrthoDB" id="9801659at2"/>
<dbReference type="GO" id="GO:0003824">
    <property type="term" value="F:catalytic activity"/>
    <property type="evidence" value="ECO:0007669"/>
    <property type="project" value="InterPro"/>
</dbReference>
<dbReference type="GO" id="GO:0051539">
    <property type="term" value="F:4 iron, 4 sulfur cluster binding"/>
    <property type="evidence" value="ECO:0007669"/>
    <property type="project" value="UniProtKB-KW"/>
</dbReference>
<dbReference type="GO" id="GO:0046872">
    <property type="term" value="F:metal ion binding"/>
    <property type="evidence" value="ECO:0007669"/>
    <property type="project" value="UniProtKB-KW"/>
</dbReference>
<dbReference type="Gene3D" id="3.80.30.20">
    <property type="entry name" value="tm_1862 like domain"/>
    <property type="match status" value="1"/>
</dbReference>
<accession>A0A419T2T8</accession>
<keyword evidence="8" id="KW-0411">Iron-sulfur</keyword>
<dbReference type="InterPro" id="IPR007197">
    <property type="entry name" value="rSAM"/>
</dbReference>
<proteinExistence type="predicted"/>
<keyword evidence="11" id="KW-1185">Reference proteome</keyword>
<evidence type="ECO:0000256" key="6">
    <source>
        <dbReference type="ARBA" id="ARBA00022723"/>
    </source>
</evidence>
<evidence type="ECO:0000259" key="9">
    <source>
        <dbReference type="PROSITE" id="PS51332"/>
    </source>
</evidence>
<evidence type="ECO:0000256" key="8">
    <source>
        <dbReference type="ARBA" id="ARBA00023014"/>
    </source>
</evidence>
<dbReference type="PROSITE" id="PS01278">
    <property type="entry name" value="MTTASE_RADICAL"/>
    <property type="match status" value="1"/>
</dbReference>
<name>A0A419T2T8_9FIRM</name>
<comment type="caution">
    <text evidence="10">The sequence shown here is derived from an EMBL/GenBank/DDBJ whole genome shotgun (WGS) entry which is preliminary data.</text>
</comment>
<evidence type="ECO:0000256" key="2">
    <source>
        <dbReference type="ARBA" id="ARBA00022485"/>
    </source>
</evidence>
<dbReference type="InterPro" id="IPR023404">
    <property type="entry name" value="rSAM_horseshoe"/>
</dbReference>
<dbReference type="Pfam" id="PF02310">
    <property type="entry name" value="B12-binding"/>
    <property type="match status" value="1"/>
</dbReference>
<dbReference type="InterPro" id="IPR020612">
    <property type="entry name" value="Methylthiotransferase_CS"/>
</dbReference>
<dbReference type="InterPro" id="IPR006158">
    <property type="entry name" value="Cobalamin-bd"/>
</dbReference>
<keyword evidence="7" id="KW-0408">Iron</keyword>
<dbReference type="Pfam" id="PF04055">
    <property type="entry name" value="Radical_SAM"/>
    <property type="match status" value="1"/>
</dbReference>
<dbReference type="InterPro" id="IPR058240">
    <property type="entry name" value="rSAM_sf"/>
</dbReference>